<dbReference type="GO" id="GO:0005506">
    <property type="term" value="F:iron ion binding"/>
    <property type="evidence" value="ECO:0007669"/>
    <property type="project" value="InterPro"/>
</dbReference>
<dbReference type="GO" id="GO:0020037">
    <property type="term" value="F:heme binding"/>
    <property type="evidence" value="ECO:0007669"/>
    <property type="project" value="InterPro"/>
</dbReference>
<dbReference type="GO" id="GO:0004497">
    <property type="term" value="F:monooxygenase activity"/>
    <property type="evidence" value="ECO:0007669"/>
    <property type="project" value="InterPro"/>
</dbReference>
<dbReference type="AlphaFoldDB" id="A0A423WAQ5"/>
<protein>
    <recommendedName>
        <fullName evidence="7">Cytochrome P450</fullName>
    </recommendedName>
</protein>
<dbReference type="InterPro" id="IPR001128">
    <property type="entry name" value="Cyt_P450"/>
</dbReference>
<dbReference type="Gene3D" id="1.10.630.10">
    <property type="entry name" value="Cytochrome P450"/>
    <property type="match status" value="1"/>
</dbReference>
<keyword evidence="1 4" id="KW-0349">Heme</keyword>
<evidence type="ECO:0000313" key="5">
    <source>
        <dbReference type="EMBL" id="ROW00406.1"/>
    </source>
</evidence>
<dbReference type="SUPFAM" id="SSF48264">
    <property type="entry name" value="Cytochrome P450"/>
    <property type="match status" value="1"/>
</dbReference>
<keyword evidence="3 4" id="KW-0408">Iron</keyword>
<dbReference type="Pfam" id="PF00067">
    <property type="entry name" value="p450"/>
    <property type="match status" value="1"/>
</dbReference>
<evidence type="ECO:0008006" key="7">
    <source>
        <dbReference type="Google" id="ProtNLM"/>
    </source>
</evidence>
<dbReference type="PRINTS" id="PR00463">
    <property type="entry name" value="EP450I"/>
</dbReference>
<dbReference type="OrthoDB" id="1470350at2759"/>
<gene>
    <name evidence="5" type="ORF">VMCG_07296</name>
</gene>
<dbReference type="InterPro" id="IPR002401">
    <property type="entry name" value="Cyt_P450_E_grp-I"/>
</dbReference>
<accession>A0A423WAQ5</accession>
<evidence type="ECO:0000313" key="6">
    <source>
        <dbReference type="Proteomes" id="UP000283895"/>
    </source>
</evidence>
<dbReference type="STRING" id="356882.A0A423WAQ5"/>
<feature type="binding site" description="axial binding residue" evidence="4">
    <location>
        <position position="436"/>
    </location>
    <ligand>
        <name>heme</name>
        <dbReference type="ChEBI" id="CHEBI:30413"/>
    </ligand>
    <ligandPart>
        <name>Fe</name>
        <dbReference type="ChEBI" id="CHEBI:18248"/>
    </ligandPart>
</feature>
<evidence type="ECO:0000256" key="4">
    <source>
        <dbReference type="PIRSR" id="PIRSR602401-1"/>
    </source>
</evidence>
<dbReference type="InterPro" id="IPR050121">
    <property type="entry name" value="Cytochrome_P450_monoxygenase"/>
</dbReference>
<proteinExistence type="predicted"/>
<dbReference type="PRINTS" id="PR00385">
    <property type="entry name" value="P450"/>
</dbReference>
<evidence type="ECO:0000256" key="1">
    <source>
        <dbReference type="ARBA" id="ARBA00022617"/>
    </source>
</evidence>
<dbReference type="GO" id="GO:0016705">
    <property type="term" value="F:oxidoreductase activity, acting on paired donors, with incorporation or reduction of molecular oxygen"/>
    <property type="evidence" value="ECO:0007669"/>
    <property type="project" value="InterPro"/>
</dbReference>
<name>A0A423WAQ5_9PEZI</name>
<comment type="caution">
    <text evidence="5">The sequence shown here is derived from an EMBL/GenBank/DDBJ whole genome shotgun (WGS) entry which is preliminary data.</text>
</comment>
<dbReference type="InterPro" id="IPR036396">
    <property type="entry name" value="Cyt_P450_sf"/>
</dbReference>
<evidence type="ECO:0000256" key="2">
    <source>
        <dbReference type="ARBA" id="ARBA00022723"/>
    </source>
</evidence>
<dbReference type="PANTHER" id="PTHR24305">
    <property type="entry name" value="CYTOCHROME P450"/>
    <property type="match status" value="1"/>
</dbReference>
<organism evidence="5 6">
    <name type="scientific">Cytospora schulzeri</name>
    <dbReference type="NCBI Taxonomy" id="448051"/>
    <lineage>
        <taxon>Eukaryota</taxon>
        <taxon>Fungi</taxon>
        <taxon>Dikarya</taxon>
        <taxon>Ascomycota</taxon>
        <taxon>Pezizomycotina</taxon>
        <taxon>Sordariomycetes</taxon>
        <taxon>Sordariomycetidae</taxon>
        <taxon>Diaporthales</taxon>
        <taxon>Cytosporaceae</taxon>
        <taxon>Cytospora</taxon>
    </lineage>
</organism>
<comment type="cofactor">
    <cofactor evidence="4">
        <name>heme</name>
        <dbReference type="ChEBI" id="CHEBI:30413"/>
    </cofactor>
</comment>
<dbReference type="PANTHER" id="PTHR24305:SF226">
    <property type="entry name" value="CYTOCHROME P450 MONOOXYGENASE"/>
    <property type="match status" value="1"/>
</dbReference>
<dbReference type="Proteomes" id="UP000283895">
    <property type="component" value="Unassembled WGS sequence"/>
</dbReference>
<keyword evidence="6" id="KW-1185">Reference proteome</keyword>
<sequence>MDNIFQYTACFIITLFLLVVSSRLVFSPLKAYPGPLLARLTNGYAGWHAIKGDIHLITYLDHLKYGPVVRQAPNRLVFNTITALQDIYLNPRVAKAWIYANARFRSSPSVFTALDRADHRRRRRVVGQAISERSMREFEPTMITQIDIFLVQLLSSSQQEEVVDMTSRCKFLAMDIIGLLAFGCSWKTQTEDTLRILPRAYASLNPRVYLFMNWPKTHKIDPGVQWLVRERVEKFRSILAGMISDRMALPRDAKHDLFSFVASDERIDQAQQEGIRKSEIWGEAGGTTTATAICTVFYYLSRNPSVYAQLASEVRAAFSSGSQIRQGQQLTSCKYLRAVIDESMRISPPTPGVMWREKDPLSVEPLVVDGHLIPAGTFVGVGTYSLMHNPEYFPEPFAFRPQRWLEGDDDDTTEEKEARATMRRAFIPFALGDRGCAGKAVAYLEISLTIAKTMWYFEFEKAPGVAGDLGSGRKGAAKGRERQDEYQLYDRFMAEHVGPNLRFWPREKHWEDLV</sequence>
<reference evidence="5 6" key="1">
    <citation type="submission" date="2015-09" db="EMBL/GenBank/DDBJ databases">
        <title>Host preference determinants of Valsa canker pathogens revealed by comparative genomics.</title>
        <authorList>
            <person name="Yin Z."/>
            <person name="Huang L."/>
        </authorList>
    </citation>
    <scope>NUCLEOTIDE SEQUENCE [LARGE SCALE GENOMIC DNA]</scope>
    <source>
        <strain evidence="5 6">03-1</strain>
    </source>
</reference>
<dbReference type="EMBL" id="LKEA01000021">
    <property type="protein sequence ID" value="ROW00406.1"/>
    <property type="molecule type" value="Genomic_DNA"/>
</dbReference>
<evidence type="ECO:0000256" key="3">
    <source>
        <dbReference type="ARBA" id="ARBA00023004"/>
    </source>
</evidence>
<keyword evidence="2 4" id="KW-0479">Metal-binding</keyword>